<dbReference type="RefSeq" id="WP_151565837.1">
    <property type="nucleotide sequence ID" value="NZ_WBMT01000018.1"/>
</dbReference>
<feature type="signal peptide" evidence="1">
    <location>
        <begin position="1"/>
        <end position="27"/>
    </location>
</feature>
<dbReference type="Proteomes" id="UP000468735">
    <property type="component" value="Unassembled WGS sequence"/>
</dbReference>
<keyword evidence="1" id="KW-0732">Signal</keyword>
<comment type="caution">
    <text evidence="2">The sequence shown here is derived from an EMBL/GenBank/DDBJ whole genome shotgun (WGS) entry which is preliminary data.</text>
</comment>
<dbReference type="EMBL" id="WBMT01000018">
    <property type="protein sequence ID" value="KAB2343613.1"/>
    <property type="molecule type" value="Genomic_DNA"/>
</dbReference>
<gene>
    <name evidence="2" type="ORF">F8566_33275</name>
</gene>
<keyword evidence="3" id="KW-1185">Reference proteome</keyword>
<organism evidence="2 3">
    <name type="scientific">Actinomadura rudentiformis</name>
    <dbReference type="NCBI Taxonomy" id="359158"/>
    <lineage>
        <taxon>Bacteria</taxon>
        <taxon>Bacillati</taxon>
        <taxon>Actinomycetota</taxon>
        <taxon>Actinomycetes</taxon>
        <taxon>Streptosporangiales</taxon>
        <taxon>Thermomonosporaceae</taxon>
        <taxon>Actinomadura</taxon>
    </lineage>
</organism>
<proteinExistence type="predicted"/>
<feature type="chain" id="PRO_5026128862" evidence="1">
    <location>
        <begin position="28"/>
        <end position="160"/>
    </location>
</feature>
<reference evidence="2 3" key="1">
    <citation type="submission" date="2019-09" db="EMBL/GenBank/DDBJ databases">
        <title>Actinomadura physcomitrii sp. nov., a novel actinomycete isolated from moss [Physcomitrium sphaericum (Ludw) Fuernr].</title>
        <authorList>
            <person name="Zhuang X."/>
            <person name="Liu C."/>
        </authorList>
    </citation>
    <scope>NUCLEOTIDE SEQUENCE [LARGE SCALE GENOMIC DNA]</scope>
    <source>
        <strain evidence="2 3">HMC1</strain>
    </source>
</reference>
<dbReference type="AlphaFoldDB" id="A0A6H9YT72"/>
<evidence type="ECO:0000313" key="3">
    <source>
        <dbReference type="Proteomes" id="UP000468735"/>
    </source>
</evidence>
<name>A0A6H9YT72_9ACTN</name>
<evidence type="ECO:0000256" key="1">
    <source>
        <dbReference type="SAM" id="SignalP"/>
    </source>
</evidence>
<sequence>MKSAIRTAVIAGALVSAAGLAAPAASAGTTSAKAPTARAAAQTGSVEAAVKWGHCEHKKPEVCSKQWTYNVFPNKVRKFQGIAVNKGTRTIKGRMGAYFVNPKNGKKYFHWNDAKTTTLKPAKAVKSKVYNCPKGWTAQAVWDAKPGSNWFSAPMKCKGV</sequence>
<evidence type="ECO:0000313" key="2">
    <source>
        <dbReference type="EMBL" id="KAB2343613.1"/>
    </source>
</evidence>
<protein>
    <submittedName>
        <fullName evidence="2">Uncharacterized protein</fullName>
    </submittedName>
</protein>
<accession>A0A6H9YT72</accession>